<dbReference type="EMBL" id="AMFJ01000311">
    <property type="protein sequence ID" value="EKE28628.1"/>
    <property type="molecule type" value="Genomic_DNA"/>
</dbReference>
<feature type="domain" description="Major facilitator superfamily (MFS) profile" evidence="7">
    <location>
        <begin position="4"/>
        <end position="374"/>
    </location>
</feature>
<dbReference type="InterPro" id="IPR020846">
    <property type="entry name" value="MFS_dom"/>
</dbReference>
<feature type="transmembrane region" description="Helical" evidence="6">
    <location>
        <begin position="350"/>
        <end position="370"/>
    </location>
</feature>
<dbReference type="Gene3D" id="1.20.1250.20">
    <property type="entry name" value="MFS general substrate transporter like domains"/>
    <property type="match status" value="1"/>
</dbReference>
<keyword evidence="2" id="KW-0813">Transport</keyword>
<dbReference type="AlphaFoldDB" id="K2G0A9"/>
<dbReference type="PANTHER" id="PTHR23504:SF31">
    <property type="entry name" value="MAJOR FACILITATOR SUPERFAMILY DOMAIN-CONTAINING PROTEIN 10"/>
    <property type="match status" value="1"/>
</dbReference>
<feature type="transmembrane region" description="Helical" evidence="6">
    <location>
        <begin position="322"/>
        <end position="344"/>
    </location>
</feature>
<organism evidence="8">
    <name type="scientific">uncultured bacterium</name>
    <name type="common">gcode 4</name>
    <dbReference type="NCBI Taxonomy" id="1234023"/>
    <lineage>
        <taxon>Bacteria</taxon>
        <taxon>environmental samples</taxon>
    </lineage>
</organism>
<evidence type="ECO:0000313" key="8">
    <source>
        <dbReference type="EMBL" id="EKE28628.1"/>
    </source>
</evidence>
<gene>
    <name evidence="8" type="ORF">ACD_3C00037G0019</name>
</gene>
<feature type="transmembrane region" description="Helical" evidence="6">
    <location>
        <begin position="157"/>
        <end position="177"/>
    </location>
</feature>
<evidence type="ECO:0000256" key="2">
    <source>
        <dbReference type="ARBA" id="ARBA00022448"/>
    </source>
</evidence>
<evidence type="ECO:0000256" key="3">
    <source>
        <dbReference type="ARBA" id="ARBA00022692"/>
    </source>
</evidence>
<reference evidence="8" key="1">
    <citation type="journal article" date="2012" name="Science">
        <title>Fermentation, hydrogen, and sulfur metabolism in multiple uncultivated bacterial phyla.</title>
        <authorList>
            <person name="Wrighton K.C."/>
            <person name="Thomas B.C."/>
            <person name="Sharon I."/>
            <person name="Miller C.S."/>
            <person name="Castelle C.J."/>
            <person name="VerBerkmoes N.C."/>
            <person name="Wilkins M.J."/>
            <person name="Hettich R.L."/>
            <person name="Lipton M.S."/>
            <person name="Williams K.H."/>
            <person name="Long P.E."/>
            <person name="Banfield J.F."/>
        </authorList>
    </citation>
    <scope>NUCLEOTIDE SEQUENCE [LARGE SCALE GENOMIC DNA]</scope>
</reference>
<evidence type="ECO:0000256" key="6">
    <source>
        <dbReference type="SAM" id="Phobius"/>
    </source>
</evidence>
<dbReference type="GO" id="GO:0022857">
    <property type="term" value="F:transmembrane transporter activity"/>
    <property type="evidence" value="ECO:0007669"/>
    <property type="project" value="InterPro"/>
</dbReference>
<feature type="transmembrane region" description="Helical" evidence="6">
    <location>
        <begin position="128"/>
        <end position="145"/>
    </location>
</feature>
<evidence type="ECO:0000259" key="7">
    <source>
        <dbReference type="PROSITE" id="PS50850"/>
    </source>
</evidence>
<keyword evidence="5 6" id="KW-0472">Membrane</keyword>
<proteinExistence type="predicted"/>
<dbReference type="Pfam" id="PF07690">
    <property type="entry name" value="MFS_1"/>
    <property type="match status" value="1"/>
</dbReference>
<feature type="transmembrane region" description="Helical" evidence="6">
    <location>
        <begin position="285"/>
        <end position="310"/>
    </location>
</feature>
<comment type="caution">
    <text evidence="8">The sequence shown here is derived from an EMBL/GenBank/DDBJ whole genome shotgun (WGS) entry which is preliminary data.</text>
</comment>
<feature type="transmembrane region" description="Helical" evidence="6">
    <location>
        <begin position="35"/>
        <end position="58"/>
    </location>
</feature>
<evidence type="ECO:0000256" key="4">
    <source>
        <dbReference type="ARBA" id="ARBA00022989"/>
    </source>
</evidence>
<feature type="transmembrane region" description="Helical" evidence="6">
    <location>
        <begin position="232"/>
        <end position="251"/>
    </location>
</feature>
<feature type="transmembrane region" description="Helical" evidence="6">
    <location>
        <begin position="263"/>
        <end position="279"/>
    </location>
</feature>
<feature type="transmembrane region" description="Helical" evidence="6">
    <location>
        <begin position="7"/>
        <end position="29"/>
    </location>
</feature>
<name>K2G0A9_9BACT</name>
<dbReference type="PRINTS" id="PR01035">
    <property type="entry name" value="TCRTETA"/>
</dbReference>
<dbReference type="InterPro" id="IPR036259">
    <property type="entry name" value="MFS_trans_sf"/>
</dbReference>
<comment type="subcellular location">
    <subcellularLocation>
        <location evidence="1">Membrane</location>
        <topology evidence="1">Multi-pass membrane protein</topology>
    </subcellularLocation>
</comment>
<keyword evidence="3 6" id="KW-0812">Transmembrane</keyword>
<feature type="transmembrane region" description="Helical" evidence="6">
    <location>
        <begin position="198"/>
        <end position="220"/>
    </location>
</feature>
<dbReference type="PROSITE" id="PS50850">
    <property type="entry name" value="MFS"/>
    <property type="match status" value="1"/>
</dbReference>
<evidence type="ECO:0000256" key="5">
    <source>
        <dbReference type="ARBA" id="ARBA00023136"/>
    </source>
</evidence>
<feature type="transmembrane region" description="Helical" evidence="6">
    <location>
        <begin position="70"/>
        <end position="87"/>
    </location>
</feature>
<dbReference type="PANTHER" id="PTHR23504">
    <property type="entry name" value="MAJOR FACILITATOR SUPERFAMILY DOMAIN-CONTAINING PROTEIN 10"/>
    <property type="match status" value="1"/>
</dbReference>
<dbReference type="InterPro" id="IPR001958">
    <property type="entry name" value="Tet-R_TetA/multi-R_MdtG-like"/>
</dbReference>
<keyword evidence="4 6" id="KW-1133">Transmembrane helix</keyword>
<protein>
    <submittedName>
        <fullName evidence="8">Adventurous gliding motility protein P</fullName>
    </submittedName>
</protein>
<dbReference type="SUPFAM" id="SSF103473">
    <property type="entry name" value="MFS general substrate transporter"/>
    <property type="match status" value="1"/>
</dbReference>
<feature type="transmembrane region" description="Helical" evidence="6">
    <location>
        <begin position="93"/>
        <end position="116"/>
    </location>
</feature>
<accession>K2G0A9</accession>
<evidence type="ECO:0000256" key="1">
    <source>
        <dbReference type="ARBA" id="ARBA00004141"/>
    </source>
</evidence>
<sequence length="376" mass="46110">MKKILNTLLTLSFLDILGFSFILPVLPFIVKEFSWNAFTVWIVVSAAAAWMFLGWMLFWRLSDRYWRKNIILSSILLNMVWYIIFWLSKNIEIFIISRFICWLWGWWISVVQAYVWDISDDKNRMRNMWLIWASIWLWFTIWPILGSFLEVFWLRNMWFFSAFILFISFLISYMNLWNHKLHHHEEIKLKGSTDYLKILFFSFFIITATFAWMQTIFALYLNDIFKFWPKQVAYAFWYLWIIAIIYQWFFIWKINKYIREKSLILIWLAILLIGFLSLWKIQNLIILYFILALLAIWLSSVNSSIFALISKHSPKKDFWRNMWINTAFWSVADIAGPFISWILYSQSLNFPFYFFWFLLFLNIIMIYFLLERKLTH</sequence>
<dbReference type="GO" id="GO:0016020">
    <property type="term" value="C:membrane"/>
    <property type="evidence" value="ECO:0007669"/>
    <property type="project" value="UniProtKB-SubCell"/>
</dbReference>
<dbReference type="InterPro" id="IPR011701">
    <property type="entry name" value="MFS"/>
</dbReference>